<dbReference type="Gene3D" id="2.40.240.20">
    <property type="entry name" value="Hypothetical PUA domain-like, domain 1"/>
    <property type="match status" value="1"/>
</dbReference>
<dbReference type="Proteomes" id="UP000237351">
    <property type="component" value="Chromosome"/>
</dbReference>
<dbReference type="Pfam" id="PF04452">
    <property type="entry name" value="Methyltrans_RNA"/>
    <property type="match status" value="1"/>
</dbReference>
<keyword evidence="9 12" id="KW-0949">S-adenosyl-L-methionine</keyword>
<evidence type="ECO:0000256" key="8">
    <source>
        <dbReference type="ARBA" id="ARBA00022679"/>
    </source>
</evidence>
<dbReference type="InterPro" id="IPR046887">
    <property type="entry name" value="RsmE_PUA-like"/>
</dbReference>
<dbReference type="SUPFAM" id="SSF75217">
    <property type="entry name" value="alpha/beta knot"/>
    <property type="match status" value="1"/>
</dbReference>
<protein>
    <recommendedName>
        <fullName evidence="4 12">Ribosomal RNA small subunit methyltransferase E</fullName>
        <ecNumber evidence="3 12">2.1.1.193</ecNumber>
    </recommendedName>
</protein>
<organism evidence="15 16">
    <name type="scientific">Candidatus Nucleicultrix amoebiphila FS5</name>
    <dbReference type="NCBI Taxonomy" id="1414854"/>
    <lineage>
        <taxon>Bacteria</taxon>
        <taxon>Pseudomonadati</taxon>
        <taxon>Pseudomonadota</taxon>
        <taxon>Alphaproteobacteria</taxon>
        <taxon>Holosporales</taxon>
        <taxon>Candidatus Nucleicultricaceae</taxon>
        <taxon>Candidatus Nucleicultrix</taxon>
    </lineage>
</organism>
<gene>
    <name evidence="15" type="ORF">GQ61_01915</name>
</gene>
<dbReference type="OrthoDB" id="9815641at2"/>
<evidence type="ECO:0000256" key="2">
    <source>
        <dbReference type="ARBA" id="ARBA00005528"/>
    </source>
</evidence>
<dbReference type="Gene3D" id="3.40.1280.10">
    <property type="match status" value="1"/>
</dbReference>
<keyword evidence="6 12" id="KW-0698">rRNA processing</keyword>
<comment type="similarity">
    <text evidence="2 12">Belongs to the RNA methyltransferase RsmE family.</text>
</comment>
<evidence type="ECO:0000256" key="10">
    <source>
        <dbReference type="ARBA" id="ARBA00025699"/>
    </source>
</evidence>
<evidence type="ECO:0000256" key="4">
    <source>
        <dbReference type="ARBA" id="ARBA00013673"/>
    </source>
</evidence>
<evidence type="ECO:0000259" key="14">
    <source>
        <dbReference type="Pfam" id="PF20260"/>
    </source>
</evidence>
<dbReference type="Pfam" id="PF20260">
    <property type="entry name" value="PUA_4"/>
    <property type="match status" value="1"/>
</dbReference>
<accession>A0A1W6N372</accession>
<evidence type="ECO:0000256" key="5">
    <source>
        <dbReference type="ARBA" id="ARBA00022490"/>
    </source>
</evidence>
<comment type="function">
    <text evidence="10 12">Specifically methylates the N3 position of the uracil ring of uridine 1498 (m3U1498) in 16S rRNA. Acts on the fully assembled 30S ribosomal subunit.</text>
</comment>
<dbReference type="GO" id="GO:0070042">
    <property type="term" value="F:rRNA (uridine-N3-)-methyltransferase activity"/>
    <property type="evidence" value="ECO:0007669"/>
    <property type="project" value="TreeGrafter"/>
</dbReference>
<keyword evidence="7 12" id="KW-0489">Methyltransferase</keyword>
<dbReference type="PANTHER" id="PTHR30027">
    <property type="entry name" value="RIBOSOMAL RNA SMALL SUBUNIT METHYLTRANSFERASE E"/>
    <property type="match status" value="1"/>
</dbReference>
<evidence type="ECO:0000259" key="13">
    <source>
        <dbReference type="Pfam" id="PF04452"/>
    </source>
</evidence>
<dbReference type="RefSeq" id="WP_085783668.1">
    <property type="nucleotide sequence ID" value="NZ_CP008743.1"/>
</dbReference>
<evidence type="ECO:0000256" key="12">
    <source>
        <dbReference type="PIRNR" id="PIRNR015601"/>
    </source>
</evidence>
<dbReference type="InterPro" id="IPR006700">
    <property type="entry name" value="RsmE"/>
</dbReference>
<evidence type="ECO:0000313" key="16">
    <source>
        <dbReference type="Proteomes" id="UP000237351"/>
    </source>
</evidence>
<proteinExistence type="inferred from homology"/>
<dbReference type="NCBIfam" id="TIGR00046">
    <property type="entry name" value="RsmE family RNA methyltransferase"/>
    <property type="match status" value="1"/>
</dbReference>
<dbReference type="EC" id="2.1.1.193" evidence="3 12"/>
<dbReference type="KEGG" id="naf:GQ61_01915"/>
<comment type="catalytic activity">
    <reaction evidence="11 12">
        <text>uridine(1498) in 16S rRNA + S-adenosyl-L-methionine = N(3)-methyluridine(1498) in 16S rRNA + S-adenosyl-L-homocysteine + H(+)</text>
        <dbReference type="Rhea" id="RHEA:42920"/>
        <dbReference type="Rhea" id="RHEA-COMP:10283"/>
        <dbReference type="Rhea" id="RHEA-COMP:10284"/>
        <dbReference type="ChEBI" id="CHEBI:15378"/>
        <dbReference type="ChEBI" id="CHEBI:57856"/>
        <dbReference type="ChEBI" id="CHEBI:59789"/>
        <dbReference type="ChEBI" id="CHEBI:65315"/>
        <dbReference type="ChEBI" id="CHEBI:74502"/>
        <dbReference type="EC" id="2.1.1.193"/>
    </reaction>
</comment>
<name>A0A1W6N372_9PROT</name>
<dbReference type="EMBL" id="CP008743">
    <property type="protein sequence ID" value="ARN84295.1"/>
    <property type="molecule type" value="Genomic_DNA"/>
</dbReference>
<dbReference type="STRING" id="1414854.GQ61_01915"/>
<evidence type="ECO:0000256" key="11">
    <source>
        <dbReference type="ARBA" id="ARBA00047944"/>
    </source>
</evidence>
<reference evidence="15 16" key="1">
    <citation type="submission" date="2014-06" db="EMBL/GenBank/DDBJ databases">
        <title>The genome of the endonuclear symbiont Nucleicultrix amoebiphila.</title>
        <authorList>
            <person name="Schulz F."/>
            <person name="Horn M."/>
        </authorList>
    </citation>
    <scope>NUCLEOTIDE SEQUENCE [LARGE SCALE GENOMIC DNA]</scope>
    <source>
        <strain evidence="15 16">FS5</strain>
    </source>
</reference>
<evidence type="ECO:0000256" key="9">
    <source>
        <dbReference type="ARBA" id="ARBA00022691"/>
    </source>
</evidence>
<dbReference type="AlphaFoldDB" id="A0A1W6N372"/>
<dbReference type="GO" id="GO:0070475">
    <property type="term" value="P:rRNA base methylation"/>
    <property type="evidence" value="ECO:0007669"/>
    <property type="project" value="TreeGrafter"/>
</dbReference>
<keyword evidence="8 12" id="KW-0808">Transferase</keyword>
<dbReference type="SUPFAM" id="SSF88697">
    <property type="entry name" value="PUA domain-like"/>
    <property type="match status" value="1"/>
</dbReference>
<feature type="domain" description="Ribosomal RNA small subunit methyltransferase E methyltransferase" evidence="13">
    <location>
        <begin position="75"/>
        <end position="233"/>
    </location>
</feature>
<dbReference type="PIRSF" id="PIRSF015601">
    <property type="entry name" value="MTase_slr0722"/>
    <property type="match status" value="1"/>
</dbReference>
<sequence>MAQKSPRIYVPGLLSTSEKLPLGLDQYHYVHNVLRLKEGDALRLFNNEHGDWLATILSVKKQLIVELKTQLRKPSPILPVHLISAPIKKYRLSYLIEKATELGISDLHFVKTDYTNQPTPRLDKLRLTAIEAAEQSERLSVPTLHEQQPIRDFLASWPQNIPVFVGDERRDAPPLVNFISSPPSPAGILIGPEGGFSSEEFDFFQSLPFVTLVKLSSHILRAETAVAAALAIWLSKG</sequence>
<feature type="domain" description="Ribosomal RNA small subunit methyltransferase E PUA-like" evidence="14">
    <location>
        <begin position="25"/>
        <end position="67"/>
    </location>
</feature>
<dbReference type="InterPro" id="IPR015947">
    <property type="entry name" value="PUA-like_sf"/>
</dbReference>
<evidence type="ECO:0000256" key="1">
    <source>
        <dbReference type="ARBA" id="ARBA00004496"/>
    </source>
</evidence>
<evidence type="ECO:0000256" key="6">
    <source>
        <dbReference type="ARBA" id="ARBA00022552"/>
    </source>
</evidence>
<evidence type="ECO:0000256" key="7">
    <source>
        <dbReference type="ARBA" id="ARBA00022603"/>
    </source>
</evidence>
<evidence type="ECO:0000313" key="15">
    <source>
        <dbReference type="EMBL" id="ARN84295.1"/>
    </source>
</evidence>
<dbReference type="InterPro" id="IPR029026">
    <property type="entry name" value="tRNA_m1G_MTases_N"/>
</dbReference>
<dbReference type="GO" id="GO:0005737">
    <property type="term" value="C:cytoplasm"/>
    <property type="evidence" value="ECO:0007669"/>
    <property type="project" value="UniProtKB-SubCell"/>
</dbReference>
<keyword evidence="5 12" id="KW-0963">Cytoplasm</keyword>
<evidence type="ECO:0000256" key="3">
    <source>
        <dbReference type="ARBA" id="ARBA00012328"/>
    </source>
</evidence>
<comment type="subcellular location">
    <subcellularLocation>
        <location evidence="1 12">Cytoplasm</location>
    </subcellularLocation>
</comment>
<keyword evidence="16" id="KW-1185">Reference proteome</keyword>
<dbReference type="InterPro" id="IPR046886">
    <property type="entry name" value="RsmE_MTase_dom"/>
</dbReference>
<dbReference type="PANTHER" id="PTHR30027:SF3">
    <property type="entry name" value="16S RRNA (URACIL(1498)-N(3))-METHYLTRANSFERASE"/>
    <property type="match status" value="1"/>
</dbReference>
<dbReference type="CDD" id="cd18084">
    <property type="entry name" value="RsmE-like"/>
    <property type="match status" value="1"/>
</dbReference>
<dbReference type="InterPro" id="IPR029028">
    <property type="entry name" value="Alpha/beta_knot_MTases"/>
</dbReference>